<keyword evidence="2" id="KW-1185">Reference proteome</keyword>
<dbReference type="AlphaFoldDB" id="A0AA39UYM8"/>
<gene>
    <name evidence="1" type="ORF">JMJ35_008349</name>
</gene>
<evidence type="ECO:0000313" key="2">
    <source>
        <dbReference type="Proteomes" id="UP001166286"/>
    </source>
</evidence>
<proteinExistence type="predicted"/>
<sequence length="221" mass="25693">MADKLSGWPQSCSNDEGHLMCVARKCGKVFTTGDEARARSEHLREASIAHGQDPETKIDHGILWAMDKQRRCPWCLDFEFSSIKDLYDHDRLDHKFESTATIPGFVWHLREEHIEEDVAKLAYEPVHQRLLHGIMAWSEYLGELGLQLFWHSGGSQEDQKKAIVLQIRGPNVLEGRPDNYPMSSKEFLSDKSAMYIDPRHRHYDWAGKRSRLLQMYENAWI</sequence>
<name>A0AA39UYM8_9LECA</name>
<organism evidence="1 2">
    <name type="scientific">Cladonia borealis</name>
    <dbReference type="NCBI Taxonomy" id="184061"/>
    <lineage>
        <taxon>Eukaryota</taxon>
        <taxon>Fungi</taxon>
        <taxon>Dikarya</taxon>
        <taxon>Ascomycota</taxon>
        <taxon>Pezizomycotina</taxon>
        <taxon>Lecanoromycetes</taxon>
        <taxon>OSLEUM clade</taxon>
        <taxon>Lecanoromycetidae</taxon>
        <taxon>Lecanorales</taxon>
        <taxon>Lecanorineae</taxon>
        <taxon>Cladoniaceae</taxon>
        <taxon>Cladonia</taxon>
    </lineage>
</organism>
<accession>A0AA39UYM8</accession>
<reference evidence="1" key="1">
    <citation type="submission" date="2023-03" db="EMBL/GenBank/DDBJ databases">
        <title>Complete genome of Cladonia borealis.</title>
        <authorList>
            <person name="Park H."/>
        </authorList>
    </citation>
    <scope>NUCLEOTIDE SEQUENCE</scope>
    <source>
        <strain evidence="1">ANT050790</strain>
    </source>
</reference>
<evidence type="ECO:0000313" key="1">
    <source>
        <dbReference type="EMBL" id="KAK0508978.1"/>
    </source>
</evidence>
<comment type="caution">
    <text evidence="1">The sequence shown here is derived from an EMBL/GenBank/DDBJ whole genome shotgun (WGS) entry which is preliminary data.</text>
</comment>
<protein>
    <submittedName>
        <fullName evidence="1">Uncharacterized protein</fullName>
    </submittedName>
</protein>
<dbReference type="EMBL" id="JAFEKC020000019">
    <property type="protein sequence ID" value="KAK0508978.1"/>
    <property type="molecule type" value="Genomic_DNA"/>
</dbReference>
<dbReference type="Proteomes" id="UP001166286">
    <property type="component" value="Unassembled WGS sequence"/>
</dbReference>